<sequence length="201" mass="20854">MRARVHDDRAGAVVLGLLPNMGVAGSGLLSLSEGQGGTGHRKLQFLLACAAVLVASLILTLCSPSGDGTFVASSVTSGLALLASFAALLRNWTPDEIAALCAPVAVGALAFLPGVSLRFARLPIGFEMPDTAPRSTYGNDPRPTSRSTPSASGLRPGAAMNSSSAWPTAARYLRRRARPWCSLSPAGSGRSCWPSPRAWPR</sequence>
<feature type="region of interest" description="Disordered" evidence="1">
    <location>
        <begin position="131"/>
        <end position="165"/>
    </location>
</feature>
<feature type="region of interest" description="Disordered" evidence="1">
    <location>
        <begin position="181"/>
        <end position="201"/>
    </location>
</feature>
<reference evidence="4 5" key="1">
    <citation type="journal article" date="2019" name="Int. J. Syst. Evol. Microbiol.">
        <title>The Global Catalogue of Microorganisms (GCM) 10K type strain sequencing project: providing services to taxonomists for standard genome sequencing and annotation.</title>
        <authorList>
            <consortium name="The Broad Institute Genomics Platform"/>
            <consortium name="The Broad Institute Genome Sequencing Center for Infectious Disease"/>
            <person name="Wu L."/>
            <person name="Ma J."/>
        </authorList>
    </citation>
    <scope>NUCLEOTIDE SEQUENCE [LARGE SCALE GENOMIC DNA]</scope>
    <source>
        <strain evidence="4 5">JCM 9650</strain>
    </source>
</reference>
<accession>A0ABN3XGL7</accession>
<feature type="transmembrane region" description="Helical" evidence="2">
    <location>
        <begin position="43"/>
        <end position="62"/>
    </location>
</feature>
<keyword evidence="2" id="KW-0812">Transmembrane</keyword>
<comment type="caution">
    <text evidence="4">The sequence shown here is derived from an EMBL/GenBank/DDBJ whole genome shotgun (WGS) entry which is preliminary data.</text>
</comment>
<keyword evidence="5" id="KW-1185">Reference proteome</keyword>
<dbReference type="InterPro" id="IPR044049">
    <property type="entry name" value="EccD_transm"/>
</dbReference>
<feature type="transmembrane region" description="Helical" evidence="2">
    <location>
        <begin position="69"/>
        <end position="91"/>
    </location>
</feature>
<gene>
    <name evidence="4" type="ORF">GCM10010478_60480</name>
</gene>
<name>A0ABN3XGL7_9ACTN</name>
<feature type="transmembrane region" description="Helical" evidence="2">
    <location>
        <begin position="12"/>
        <end position="31"/>
    </location>
</feature>
<organism evidence="4 5">
    <name type="scientific">Streptomyces erythrogriseus</name>
    <dbReference type="NCBI Taxonomy" id="284027"/>
    <lineage>
        <taxon>Bacteria</taxon>
        <taxon>Bacillati</taxon>
        <taxon>Actinomycetota</taxon>
        <taxon>Actinomycetes</taxon>
        <taxon>Kitasatosporales</taxon>
        <taxon>Streptomycetaceae</taxon>
        <taxon>Streptomyces</taxon>
        <taxon>Streptomyces griseoincarnatus group</taxon>
    </lineage>
</organism>
<feature type="compositionally biased region" description="Low complexity" evidence="1">
    <location>
        <begin position="141"/>
        <end position="150"/>
    </location>
</feature>
<keyword evidence="2" id="KW-1133">Transmembrane helix</keyword>
<dbReference type="EMBL" id="BAAAVA010000117">
    <property type="protein sequence ID" value="GAA2951783.1"/>
    <property type="molecule type" value="Genomic_DNA"/>
</dbReference>
<dbReference type="Pfam" id="PF19053">
    <property type="entry name" value="EccD"/>
    <property type="match status" value="1"/>
</dbReference>
<evidence type="ECO:0000256" key="2">
    <source>
        <dbReference type="SAM" id="Phobius"/>
    </source>
</evidence>
<feature type="transmembrane region" description="Helical" evidence="2">
    <location>
        <begin position="97"/>
        <end position="120"/>
    </location>
</feature>
<feature type="domain" description="EccD-like transmembrane" evidence="3">
    <location>
        <begin position="2"/>
        <end position="143"/>
    </location>
</feature>
<protein>
    <recommendedName>
        <fullName evidence="3">EccD-like transmembrane domain-containing protein</fullName>
    </recommendedName>
</protein>
<evidence type="ECO:0000259" key="3">
    <source>
        <dbReference type="Pfam" id="PF19053"/>
    </source>
</evidence>
<proteinExistence type="predicted"/>
<evidence type="ECO:0000313" key="5">
    <source>
        <dbReference type="Proteomes" id="UP001501423"/>
    </source>
</evidence>
<evidence type="ECO:0000256" key="1">
    <source>
        <dbReference type="SAM" id="MobiDB-lite"/>
    </source>
</evidence>
<evidence type="ECO:0000313" key="4">
    <source>
        <dbReference type="EMBL" id="GAA2951783.1"/>
    </source>
</evidence>
<keyword evidence="2" id="KW-0472">Membrane</keyword>
<dbReference type="Proteomes" id="UP001501423">
    <property type="component" value="Unassembled WGS sequence"/>
</dbReference>